<accession>A0A8J3LE18</accession>
<evidence type="ECO:0000256" key="1">
    <source>
        <dbReference type="SAM" id="MobiDB-lite"/>
    </source>
</evidence>
<proteinExistence type="predicted"/>
<organism evidence="2 3">
    <name type="scientific">Catellatospora methionotrophica</name>
    <dbReference type="NCBI Taxonomy" id="121620"/>
    <lineage>
        <taxon>Bacteria</taxon>
        <taxon>Bacillati</taxon>
        <taxon>Actinomycetota</taxon>
        <taxon>Actinomycetes</taxon>
        <taxon>Micromonosporales</taxon>
        <taxon>Micromonosporaceae</taxon>
        <taxon>Catellatospora</taxon>
    </lineage>
</organism>
<evidence type="ECO:0000313" key="2">
    <source>
        <dbReference type="EMBL" id="GIG19002.1"/>
    </source>
</evidence>
<sequence length="188" mass="19545">MADDSSPAPGRDERRRPGRGRSGKTVLAALAVAALVAGSAWGLSAVLDDGAEGRPTDAGSLAAYACPAHRDGGEDTTADRGGSPFVPEHATKALLCAYRQTGDTLDLSASTPLPGSADEVTALLNDAPRPADRITCLAMDREQYQIVLGYGDGRSLLVEINANCGTAVHGESVRRLVSLSKLLSYWPV</sequence>
<protein>
    <submittedName>
        <fullName evidence="2">Uncharacterized protein</fullName>
    </submittedName>
</protein>
<name>A0A8J3LE18_9ACTN</name>
<reference evidence="2" key="1">
    <citation type="submission" date="2021-01" db="EMBL/GenBank/DDBJ databases">
        <title>Whole genome shotgun sequence of Catellatospora methionotrophica NBRC 14553.</title>
        <authorList>
            <person name="Komaki H."/>
            <person name="Tamura T."/>
        </authorList>
    </citation>
    <scope>NUCLEOTIDE SEQUENCE</scope>
    <source>
        <strain evidence="2">NBRC 14553</strain>
    </source>
</reference>
<gene>
    <name evidence="2" type="ORF">Cme02nite_73340</name>
</gene>
<dbReference type="EMBL" id="BONJ01000046">
    <property type="protein sequence ID" value="GIG19002.1"/>
    <property type="molecule type" value="Genomic_DNA"/>
</dbReference>
<comment type="caution">
    <text evidence="2">The sequence shown here is derived from an EMBL/GenBank/DDBJ whole genome shotgun (WGS) entry which is preliminary data.</text>
</comment>
<dbReference type="AlphaFoldDB" id="A0A8J3LE18"/>
<evidence type="ECO:0000313" key="3">
    <source>
        <dbReference type="Proteomes" id="UP000660339"/>
    </source>
</evidence>
<feature type="region of interest" description="Disordered" evidence="1">
    <location>
        <begin position="1"/>
        <end position="23"/>
    </location>
</feature>
<dbReference type="RefSeq" id="WP_166388203.1">
    <property type="nucleotide sequence ID" value="NZ_BAAATT010000008.1"/>
</dbReference>
<keyword evidence="3" id="KW-1185">Reference proteome</keyword>
<dbReference type="Proteomes" id="UP000660339">
    <property type="component" value="Unassembled WGS sequence"/>
</dbReference>